<organism evidence="9 10">
    <name type="scientific">Erythranthe guttata</name>
    <name type="common">Yellow monkey flower</name>
    <name type="synonym">Mimulus guttatus</name>
    <dbReference type="NCBI Taxonomy" id="4155"/>
    <lineage>
        <taxon>Eukaryota</taxon>
        <taxon>Viridiplantae</taxon>
        <taxon>Streptophyta</taxon>
        <taxon>Embryophyta</taxon>
        <taxon>Tracheophyta</taxon>
        <taxon>Spermatophyta</taxon>
        <taxon>Magnoliopsida</taxon>
        <taxon>eudicotyledons</taxon>
        <taxon>Gunneridae</taxon>
        <taxon>Pentapetalae</taxon>
        <taxon>asterids</taxon>
        <taxon>lamiids</taxon>
        <taxon>Lamiales</taxon>
        <taxon>Phrymaceae</taxon>
        <taxon>Erythranthe</taxon>
    </lineage>
</organism>
<keyword evidence="4" id="KW-0539">Nucleus</keyword>
<comment type="subcellular location">
    <subcellularLocation>
        <location evidence="1">Nucleus</location>
    </subcellularLocation>
</comment>
<dbReference type="InterPro" id="IPR017930">
    <property type="entry name" value="Myb_dom"/>
</dbReference>
<dbReference type="Proteomes" id="UP000030748">
    <property type="component" value="Unassembled WGS sequence"/>
</dbReference>
<protein>
    <submittedName>
        <fullName evidence="9">Uncharacterized protein</fullName>
    </submittedName>
</protein>
<feature type="domain" description="HTH myb-type" evidence="8">
    <location>
        <begin position="134"/>
        <end position="188"/>
    </location>
</feature>
<name>A0A022PT58_ERYGU</name>
<dbReference type="SMART" id="SM00717">
    <property type="entry name" value="SANT"/>
    <property type="match status" value="2"/>
</dbReference>
<dbReference type="InterPro" id="IPR001005">
    <property type="entry name" value="SANT/Myb"/>
</dbReference>
<feature type="domain" description="HTH myb-type" evidence="8">
    <location>
        <begin position="81"/>
        <end position="133"/>
    </location>
</feature>
<proteinExistence type="predicted"/>
<evidence type="ECO:0000256" key="1">
    <source>
        <dbReference type="ARBA" id="ARBA00004123"/>
    </source>
</evidence>
<comment type="function">
    <text evidence="5">Transcription factor.</text>
</comment>
<evidence type="ECO:0000256" key="6">
    <source>
        <dbReference type="SAM" id="MobiDB-lite"/>
    </source>
</evidence>
<dbReference type="PROSITE" id="PS51294">
    <property type="entry name" value="HTH_MYB"/>
    <property type="match status" value="2"/>
</dbReference>
<dbReference type="GO" id="GO:0003677">
    <property type="term" value="F:DNA binding"/>
    <property type="evidence" value="ECO:0007669"/>
    <property type="project" value="UniProtKB-KW"/>
</dbReference>
<dbReference type="Pfam" id="PF00249">
    <property type="entry name" value="Myb_DNA-binding"/>
    <property type="match status" value="2"/>
</dbReference>
<evidence type="ECO:0000313" key="10">
    <source>
        <dbReference type="Proteomes" id="UP000030748"/>
    </source>
</evidence>
<feature type="domain" description="Myb-like" evidence="7">
    <location>
        <begin position="81"/>
        <end position="133"/>
    </location>
</feature>
<dbReference type="AlphaFoldDB" id="A0A022PT58"/>
<dbReference type="eggNOG" id="KOG0048">
    <property type="taxonomic scope" value="Eukaryota"/>
</dbReference>
<evidence type="ECO:0000259" key="7">
    <source>
        <dbReference type="PROSITE" id="PS50090"/>
    </source>
</evidence>
<dbReference type="PANTHER" id="PTHR10641:SF1386">
    <property type="entry name" value="TRANSCRIPTION FACTOR MYB41"/>
    <property type="match status" value="1"/>
</dbReference>
<dbReference type="PROSITE" id="PS50090">
    <property type="entry name" value="MYB_LIKE"/>
    <property type="match status" value="2"/>
</dbReference>
<dbReference type="InterPro" id="IPR009057">
    <property type="entry name" value="Homeodomain-like_sf"/>
</dbReference>
<dbReference type="PANTHER" id="PTHR10641">
    <property type="entry name" value="MYB FAMILY TRANSCRIPTION FACTOR"/>
    <property type="match status" value="1"/>
</dbReference>
<evidence type="ECO:0000256" key="2">
    <source>
        <dbReference type="ARBA" id="ARBA00022737"/>
    </source>
</evidence>
<feature type="compositionally biased region" description="Low complexity" evidence="6">
    <location>
        <begin position="209"/>
        <end position="233"/>
    </location>
</feature>
<evidence type="ECO:0000256" key="3">
    <source>
        <dbReference type="ARBA" id="ARBA00023125"/>
    </source>
</evidence>
<keyword evidence="10" id="KW-1185">Reference proteome</keyword>
<sequence>MKSAHKPKIHNNTPTLKLIKNPLSLSLSLSLTSHTSFSISASSFFCCGNCFLKRMGKMRENVEEGDNKKKKRKGRIACCEKDGVRRGAWTNEEDKILVDFISLHGHGTWRNLPQLAGLLRCGKSCRLRWNNYLRPDIKRGPFSPDEENTITRLQSTLGNKWAAIASHLPGRTDNDIKNFWNSHLRKSLAHASSKSGGDTSLSQPCHSSTTTTPPLFLQTPPGGSTTTTTNHPGGDYFIRLWNSEIGESFRDGATVLSHSHSPASQASNVGLLSCKKELGDDDDVAACYSSKSYEELDDSSEAMLKLLLDFPVGGDDMEFLQGPVGDALNSSHS</sequence>
<feature type="domain" description="Myb-like" evidence="7">
    <location>
        <begin position="134"/>
        <end position="184"/>
    </location>
</feature>
<dbReference type="STRING" id="4155.A0A022PT58"/>
<dbReference type="FunFam" id="1.10.10.60:FF:000001">
    <property type="entry name" value="MYB-related transcription factor"/>
    <property type="match status" value="1"/>
</dbReference>
<reference evidence="9 10" key="1">
    <citation type="journal article" date="2013" name="Proc. Natl. Acad. Sci. U.S.A.">
        <title>Fine-scale variation in meiotic recombination in Mimulus inferred from population shotgun sequencing.</title>
        <authorList>
            <person name="Hellsten U."/>
            <person name="Wright K.M."/>
            <person name="Jenkins J."/>
            <person name="Shu S."/>
            <person name="Yuan Y."/>
            <person name="Wessler S.R."/>
            <person name="Schmutz J."/>
            <person name="Willis J.H."/>
            <person name="Rokhsar D.S."/>
        </authorList>
    </citation>
    <scope>NUCLEOTIDE SEQUENCE [LARGE SCALE GENOMIC DNA]</scope>
    <source>
        <strain evidence="10">cv. DUN x IM62</strain>
    </source>
</reference>
<feature type="region of interest" description="Disordered" evidence="6">
    <location>
        <begin position="191"/>
        <end position="233"/>
    </location>
</feature>
<gene>
    <name evidence="9" type="ORF">MIMGU_mgv1a009736mg</name>
</gene>
<accession>A0A022PT58</accession>
<dbReference type="Gene3D" id="1.10.10.60">
    <property type="entry name" value="Homeodomain-like"/>
    <property type="match status" value="2"/>
</dbReference>
<dbReference type="SUPFAM" id="SSF46689">
    <property type="entry name" value="Homeodomain-like"/>
    <property type="match status" value="1"/>
</dbReference>
<evidence type="ECO:0000256" key="5">
    <source>
        <dbReference type="ARBA" id="ARBA00057804"/>
    </source>
</evidence>
<dbReference type="InterPro" id="IPR015495">
    <property type="entry name" value="Myb_TF_plants"/>
</dbReference>
<dbReference type="CDD" id="cd00167">
    <property type="entry name" value="SANT"/>
    <property type="match status" value="2"/>
</dbReference>
<feature type="compositionally biased region" description="Polar residues" evidence="6">
    <location>
        <begin position="191"/>
        <end position="208"/>
    </location>
</feature>
<evidence type="ECO:0000313" key="9">
    <source>
        <dbReference type="EMBL" id="EYU19542.1"/>
    </source>
</evidence>
<evidence type="ECO:0000259" key="8">
    <source>
        <dbReference type="PROSITE" id="PS51294"/>
    </source>
</evidence>
<dbReference type="EMBL" id="KI632289">
    <property type="protein sequence ID" value="EYU19542.1"/>
    <property type="molecule type" value="Genomic_DNA"/>
</dbReference>
<keyword evidence="3" id="KW-0238">DNA-binding</keyword>
<evidence type="ECO:0000256" key="4">
    <source>
        <dbReference type="ARBA" id="ARBA00023242"/>
    </source>
</evidence>
<keyword evidence="2" id="KW-0677">Repeat</keyword>
<dbReference type="GO" id="GO:0005634">
    <property type="term" value="C:nucleus"/>
    <property type="evidence" value="ECO:0007669"/>
    <property type="project" value="UniProtKB-SubCell"/>
</dbReference>